<dbReference type="InterPro" id="IPR006158">
    <property type="entry name" value="Cobalamin-bd"/>
</dbReference>
<dbReference type="CDD" id="cd02068">
    <property type="entry name" value="radical_SAM_B12_BD"/>
    <property type="match status" value="1"/>
</dbReference>
<dbReference type="InterPro" id="IPR006638">
    <property type="entry name" value="Elp3/MiaA/NifB-like_rSAM"/>
</dbReference>
<keyword evidence="2" id="KW-0489">Methyltransferase</keyword>
<keyword evidence="5" id="KW-0479">Metal-binding</keyword>
<dbReference type="Gene3D" id="3.80.30.20">
    <property type="entry name" value="tm_1862 like domain"/>
    <property type="match status" value="1"/>
</dbReference>
<keyword evidence="11" id="KW-1185">Reference proteome</keyword>
<dbReference type="InterPro" id="IPR034466">
    <property type="entry name" value="Methyltransferase_Class_B"/>
</dbReference>
<feature type="domain" description="Radical SAM core" evidence="9">
    <location>
        <begin position="189"/>
        <end position="418"/>
    </location>
</feature>
<evidence type="ECO:0000256" key="1">
    <source>
        <dbReference type="ARBA" id="ARBA00001966"/>
    </source>
</evidence>
<evidence type="ECO:0000256" key="2">
    <source>
        <dbReference type="ARBA" id="ARBA00022603"/>
    </source>
</evidence>
<keyword evidence="3" id="KW-0808">Transferase</keyword>
<protein>
    <submittedName>
        <fullName evidence="10">B12-binding domain-containing radical SAM protein</fullName>
    </submittedName>
</protein>
<dbReference type="Pfam" id="PF02310">
    <property type="entry name" value="B12-binding"/>
    <property type="match status" value="1"/>
</dbReference>
<keyword evidence="6" id="KW-0408">Iron</keyword>
<dbReference type="CDD" id="cd01335">
    <property type="entry name" value="Radical_SAM"/>
    <property type="match status" value="1"/>
</dbReference>
<evidence type="ECO:0000259" key="9">
    <source>
        <dbReference type="PROSITE" id="PS51918"/>
    </source>
</evidence>
<dbReference type="PANTHER" id="PTHR43409">
    <property type="entry name" value="ANAEROBIC MAGNESIUM-PROTOPORPHYRIN IX MONOMETHYL ESTER CYCLASE-RELATED"/>
    <property type="match status" value="1"/>
</dbReference>
<dbReference type="SFLD" id="SFLDG01123">
    <property type="entry name" value="methyltransferase_(Class_B)"/>
    <property type="match status" value="1"/>
</dbReference>
<dbReference type="PROSITE" id="PS51918">
    <property type="entry name" value="RADICAL_SAM"/>
    <property type="match status" value="1"/>
</dbReference>
<dbReference type="InterPro" id="IPR051198">
    <property type="entry name" value="BchE-like"/>
</dbReference>
<organism evidence="10 11">
    <name type="scientific">Vallitalea longa</name>
    <dbReference type="NCBI Taxonomy" id="2936439"/>
    <lineage>
        <taxon>Bacteria</taxon>
        <taxon>Bacillati</taxon>
        <taxon>Bacillota</taxon>
        <taxon>Clostridia</taxon>
        <taxon>Lachnospirales</taxon>
        <taxon>Vallitaleaceae</taxon>
        <taxon>Vallitalea</taxon>
    </lineage>
</organism>
<dbReference type="PROSITE" id="PS51332">
    <property type="entry name" value="B12_BINDING"/>
    <property type="match status" value="1"/>
</dbReference>
<gene>
    <name evidence="10" type="ORF">SH1V18_46420</name>
</gene>
<dbReference type="GO" id="GO:0003824">
    <property type="term" value="F:catalytic activity"/>
    <property type="evidence" value="ECO:0007669"/>
    <property type="project" value="InterPro"/>
</dbReference>
<dbReference type="AlphaFoldDB" id="A0A9W6DI18"/>
<comment type="caution">
    <text evidence="10">The sequence shown here is derived from an EMBL/GenBank/DDBJ whole genome shotgun (WGS) entry which is preliminary data.</text>
</comment>
<dbReference type="InterPro" id="IPR036724">
    <property type="entry name" value="Cobalamin-bd_sf"/>
</dbReference>
<dbReference type="Gene3D" id="3.40.50.280">
    <property type="entry name" value="Cobalamin-binding domain"/>
    <property type="match status" value="1"/>
</dbReference>
<dbReference type="EMBL" id="BRLB01000027">
    <property type="protein sequence ID" value="GKX32162.1"/>
    <property type="molecule type" value="Genomic_DNA"/>
</dbReference>
<dbReference type="InterPro" id="IPR058240">
    <property type="entry name" value="rSAM_sf"/>
</dbReference>
<evidence type="ECO:0000256" key="5">
    <source>
        <dbReference type="ARBA" id="ARBA00022723"/>
    </source>
</evidence>
<evidence type="ECO:0000313" key="10">
    <source>
        <dbReference type="EMBL" id="GKX32162.1"/>
    </source>
</evidence>
<dbReference type="RefSeq" id="WP_281819591.1">
    <property type="nucleotide sequence ID" value="NZ_BRLB01000027.1"/>
</dbReference>
<dbReference type="GO" id="GO:0046872">
    <property type="term" value="F:metal ion binding"/>
    <property type="evidence" value="ECO:0007669"/>
    <property type="project" value="UniProtKB-KW"/>
</dbReference>
<dbReference type="InterPro" id="IPR007197">
    <property type="entry name" value="rSAM"/>
</dbReference>
<evidence type="ECO:0000256" key="7">
    <source>
        <dbReference type="ARBA" id="ARBA00023014"/>
    </source>
</evidence>
<keyword evidence="4" id="KW-0949">S-adenosyl-L-methionine</keyword>
<evidence type="ECO:0000256" key="4">
    <source>
        <dbReference type="ARBA" id="ARBA00022691"/>
    </source>
</evidence>
<reference evidence="10" key="1">
    <citation type="submission" date="2022-06" db="EMBL/GenBank/DDBJ databases">
        <title>Vallitalea longa sp. nov., an anaerobic bacterium isolated from marine sediment.</title>
        <authorList>
            <person name="Hirano S."/>
            <person name="Terahara T."/>
            <person name="Mori K."/>
            <person name="Hamada M."/>
            <person name="Matsumoto R."/>
            <person name="Kobayashi T."/>
        </authorList>
    </citation>
    <scope>NUCLEOTIDE SEQUENCE</scope>
    <source>
        <strain evidence="10">SH18-1</strain>
    </source>
</reference>
<keyword evidence="7" id="KW-0411">Iron-sulfur</keyword>
<name>A0A9W6DI18_9FIRM</name>
<evidence type="ECO:0000259" key="8">
    <source>
        <dbReference type="PROSITE" id="PS51332"/>
    </source>
</evidence>
<dbReference type="PANTHER" id="PTHR43409:SF7">
    <property type="entry name" value="BLL1977 PROTEIN"/>
    <property type="match status" value="1"/>
</dbReference>
<dbReference type="SFLD" id="SFLDS00029">
    <property type="entry name" value="Radical_SAM"/>
    <property type="match status" value="1"/>
</dbReference>
<dbReference type="GO" id="GO:0051539">
    <property type="term" value="F:4 iron, 4 sulfur cluster binding"/>
    <property type="evidence" value="ECO:0007669"/>
    <property type="project" value="UniProtKB-KW"/>
</dbReference>
<evidence type="ECO:0000256" key="3">
    <source>
        <dbReference type="ARBA" id="ARBA00022679"/>
    </source>
</evidence>
<dbReference type="InterPro" id="IPR023404">
    <property type="entry name" value="rSAM_horseshoe"/>
</dbReference>
<evidence type="ECO:0000313" key="11">
    <source>
        <dbReference type="Proteomes" id="UP001144256"/>
    </source>
</evidence>
<dbReference type="SFLD" id="SFLDG01082">
    <property type="entry name" value="B12-binding_domain_containing"/>
    <property type="match status" value="1"/>
</dbReference>
<dbReference type="Proteomes" id="UP001144256">
    <property type="component" value="Unassembled WGS sequence"/>
</dbReference>
<sequence length="444" mass="51176">MSKVMLLQLPILNYIQKDFVDVEEAYNPSLGLLALGTYLQLNGHEPIIIDMCYERIVVAKLLKIIRVQQPMIVGISMYTENFNHAMTLSKIIKEQFPEIKILLGGAHPTLQPLECMESENIDFVIMKEGESTLVELIEAVSSNEVAIKYEEIKGLVFKRNGKIIKNNYRKNICNLDLLPLLNRTLVKIERYNGIVNIYTSRGCPGKCIYCSATALSGATYRTRSEDSVLLEMVLIKYMLQDRLTKIYIVDDTFTAIPNRISCFTELMKEYDVHIYWQCESRIDVMSNELLKKMHEAGCIAIQYGIESGSQQVLNSIKKGINLDEAKKIIECSHQNKIITCLSFMIGHHCDTKETMWQTAYFIEELYNKYRSELALSFNTPFPGTYQYTHRDKLGMRLVTNKYNKYTLLEPIVETDNFNTDDQRDIFCYVSKYIGHHERMSKIGG</sequence>
<proteinExistence type="predicted"/>
<dbReference type="SUPFAM" id="SSF52242">
    <property type="entry name" value="Cobalamin (vitamin B12)-binding domain"/>
    <property type="match status" value="1"/>
</dbReference>
<dbReference type="Pfam" id="PF04055">
    <property type="entry name" value="Radical_SAM"/>
    <property type="match status" value="1"/>
</dbReference>
<dbReference type="GO" id="GO:0005829">
    <property type="term" value="C:cytosol"/>
    <property type="evidence" value="ECO:0007669"/>
    <property type="project" value="TreeGrafter"/>
</dbReference>
<dbReference type="GO" id="GO:0031419">
    <property type="term" value="F:cobalamin binding"/>
    <property type="evidence" value="ECO:0007669"/>
    <property type="project" value="InterPro"/>
</dbReference>
<accession>A0A9W6DI18</accession>
<comment type="cofactor">
    <cofactor evidence="1">
        <name>[4Fe-4S] cluster</name>
        <dbReference type="ChEBI" id="CHEBI:49883"/>
    </cofactor>
</comment>
<feature type="domain" description="B12-binding" evidence="8">
    <location>
        <begin position="10"/>
        <end position="147"/>
    </location>
</feature>
<dbReference type="SMART" id="SM00729">
    <property type="entry name" value="Elp3"/>
    <property type="match status" value="1"/>
</dbReference>
<evidence type="ECO:0000256" key="6">
    <source>
        <dbReference type="ARBA" id="ARBA00023004"/>
    </source>
</evidence>
<dbReference type="SUPFAM" id="SSF102114">
    <property type="entry name" value="Radical SAM enzymes"/>
    <property type="match status" value="1"/>
</dbReference>